<dbReference type="KEGG" id="wco:G7084_03350"/>
<feature type="transmembrane region" description="Helical" evidence="1">
    <location>
        <begin position="7"/>
        <end position="28"/>
    </location>
</feature>
<dbReference type="EMBL" id="CP049888">
    <property type="protein sequence ID" value="QIL50438.1"/>
    <property type="molecule type" value="Genomic_DNA"/>
</dbReference>
<dbReference type="Proteomes" id="UP000500741">
    <property type="component" value="Chromosome"/>
</dbReference>
<accession>A0A6G8AZE5</accession>
<evidence type="ECO:0000313" key="3">
    <source>
        <dbReference type="EMBL" id="QIL50438.1"/>
    </source>
</evidence>
<reference evidence="3 4" key="1">
    <citation type="submission" date="2020-03" db="EMBL/GenBank/DDBJ databases">
        <title>Weissella sp. nov., isolated from Cybister lewisianus.</title>
        <authorList>
            <person name="Hyun D.-W."/>
            <person name="Bae J.-W."/>
        </authorList>
    </citation>
    <scope>NUCLEOTIDE SEQUENCE [LARGE SCALE GENOMIC DNA]</scope>
    <source>
        <strain evidence="3 4">HDW19</strain>
    </source>
</reference>
<evidence type="ECO:0000313" key="4">
    <source>
        <dbReference type="Proteomes" id="UP000500741"/>
    </source>
</evidence>
<gene>
    <name evidence="3" type="ORF">G7084_03350</name>
</gene>
<protein>
    <submittedName>
        <fullName evidence="3">DUF4097 domain-containing protein</fullName>
    </submittedName>
</protein>
<feature type="domain" description="DUF4097" evidence="2">
    <location>
        <begin position="153"/>
        <end position="282"/>
    </location>
</feature>
<proteinExistence type="predicted"/>
<evidence type="ECO:0000259" key="2">
    <source>
        <dbReference type="Pfam" id="PF13349"/>
    </source>
</evidence>
<dbReference type="Pfam" id="PF13349">
    <property type="entry name" value="DUF4097"/>
    <property type="match status" value="2"/>
</dbReference>
<dbReference type="InterPro" id="IPR025164">
    <property type="entry name" value="Toastrack_DUF4097"/>
</dbReference>
<keyword evidence="1" id="KW-0812">Transmembrane</keyword>
<sequence length="296" mass="33280">MHKKLRTTVIIGLIATTIGIIVGLIGWFGNDQKLEDVNYNHGFRIVEYQKRDDYLINDFKKLKLKVNNSDIQIKRGASFKLETNLPSQQKFTVDQKDKTLSISSSRYNSVGIGLNQEISQITLTIPKNYSLSELTIMMSDGTLDVNHLKVDDKVQIQNADAGIILNDVNFNQSSIINSDGGIRLVGGELHQADLRNDDGALRTVGTKFTGENKIWVRNASTILSKLNDDLQTQLETENGDLTIDYPDVVTQKENQGEDEIEKSTVGNDGHNKLTVHNIDGSIRFSKDEVREYYNNY</sequence>
<feature type="domain" description="DUF4097" evidence="2">
    <location>
        <begin position="60"/>
        <end position="152"/>
    </location>
</feature>
<name>A0A6G8AZE5_9LACO</name>
<evidence type="ECO:0000256" key="1">
    <source>
        <dbReference type="SAM" id="Phobius"/>
    </source>
</evidence>
<keyword evidence="4" id="KW-1185">Reference proteome</keyword>
<keyword evidence="1" id="KW-0472">Membrane</keyword>
<dbReference type="RefSeq" id="WP_166010051.1">
    <property type="nucleotide sequence ID" value="NZ_CP049888.1"/>
</dbReference>
<organism evidence="3 4">
    <name type="scientific">Weissella coleopterorum</name>
    <dbReference type="NCBI Taxonomy" id="2714949"/>
    <lineage>
        <taxon>Bacteria</taxon>
        <taxon>Bacillati</taxon>
        <taxon>Bacillota</taxon>
        <taxon>Bacilli</taxon>
        <taxon>Lactobacillales</taxon>
        <taxon>Lactobacillaceae</taxon>
        <taxon>Weissella</taxon>
    </lineage>
</organism>
<dbReference type="AlphaFoldDB" id="A0A6G8AZE5"/>
<keyword evidence="1" id="KW-1133">Transmembrane helix</keyword>